<organism evidence="2 3">
    <name type="scientific">Wuchereria bancrofti</name>
    <dbReference type="NCBI Taxonomy" id="6293"/>
    <lineage>
        <taxon>Eukaryota</taxon>
        <taxon>Metazoa</taxon>
        <taxon>Ecdysozoa</taxon>
        <taxon>Nematoda</taxon>
        <taxon>Chromadorea</taxon>
        <taxon>Rhabditida</taxon>
        <taxon>Spirurina</taxon>
        <taxon>Spiruromorpha</taxon>
        <taxon>Filarioidea</taxon>
        <taxon>Onchocercidae</taxon>
        <taxon>Wuchereria</taxon>
    </lineage>
</organism>
<feature type="non-terminal residue" evidence="2">
    <location>
        <position position="1"/>
    </location>
</feature>
<keyword evidence="1" id="KW-0472">Membrane</keyword>
<feature type="transmembrane region" description="Helical" evidence="1">
    <location>
        <begin position="6"/>
        <end position="24"/>
    </location>
</feature>
<dbReference type="AlphaFoldDB" id="J9EJG5"/>
<dbReference type="Proteomes" id="UP000004810">
    <property type="component" value="Unassembled WGS sequence"/>
</dbReference>
<keyword evidence="1" id="KW-1133">Transmembrane helix</keyword>
<proteinExistence type="predicted"/>
<gene>
    <name evidence="2" type="ORF">WUBG_06528</name>
</gene>
<sequence>FAFNHSQMLTVFIIYCYMVVLIRLGQSHFGKDLAHAEASSHIFYMHGQGMVN</sequence>
<comment type="caution">
    <text evidence="2">The sequence shown here is derived from an EMBL/GenBank/DDBJ whole genome shotgun (WGS) entry which is preliminary data.</text>
</comment>
<protein>
    <submittedName>
        <fullName evidence="2">Uncharacterized protein</fullName>
    </submittedName>
</protein>
<accession>J9EJG5</accession>
<dbReference type="EMBL" id="ADBV01002794">
    <property type="protein sequence ID" value="EJW82561.1"/>
    <property type="molecule type" value="Genomic_DNA"/>
</dbReference>
<name>J9EJG5_WUCBA</name>
<evidence type="ECO:0000256" key="1">
    <source>
        <dbReference type="SAM" id="Phobius"/>
    </source>
</evidence>
<reference evidence="3" key="1">
    <citation type="submission" date="2012-08" db="EMBL/GenBank/DDBJ databases">
        <title>The Genome Sequence of Wuchereria bancrofti.</title>
        <authorList>
            <person name="Nutman T.B."/>
            <person name="Fink D.L."/>
            <person name="Russ C."/>
            <person name="Young S."/>
            <person name="Zeng Q."/>
            <person name="Koehrsen M."/>
            <person name="Alvarado L."/>
            <person name="Berlin A."/>
            <person name="Chapman S.B."/>
            <person name="Chen Z."/>
            <person name="Freedman E."/>
            <person name="Gellesch M."/>
            <person name="Goldberg J."/>
            <person name="Griggs A."/>
            <person name="Gujja S."/>
            <person name="Heilman E.R."/>
            <person name="Heiman D."/>
            <person name="Hepburn T."/>
            <person name="Howarth C."/>
            <person name="Jen D."/>
            <person name="Larson L."/>
            <person name="Lewis B."/>
            <person name="Mehta T."/>
            <person name="Park D."/>
            <person name="Pearson M."/>
            <person name="Roberts A."/>
            <person name="Saif S."/>
            <person name="Shea T."/>
            <person name="Shenoy N."/>
            <person name="Sisk P."/>
            <person name="Stolte C."/>
            <person name="Sykes S."/>
            <person name="Walk T."/>
            <person name="White J."/>
            <person name="Yandava C."/>
            <person name="Haas B."/>
            <person name="Henn M.R."/>
            <person name="Nusbaum C."/>
            <person name="Birren B."/>
        </authorList>
    </citation>
    <scope>NUCLEOTIDE SEQUENCE [LARGE SCALE GENOMIC DNA]</scope>
    <source>
        <strain evidence="3">NA</strain>
    </source>
</reference>
<keyword evidence="1" id="KW-0812">Transmembrane</keyword>
<feature type="non-terminal residue" evidence="2">
    <location>
        <position position="52"/>
    </location>
</feature>
<evidence type="ECO:0000313" key="2">
    <source>
        <dbReference type="EMBL" id="EJW82561.1"/>
    </source>
</evidence>
<evidence type="ECO:0000313" key="3">
    <source>
        <dbReference type="Proteomes" id="UP000004810"/>
    </source>
</evidence>